<organism evidence="2 3">
    <name type="scientific">Amycolatopsis pretoriensis</name>
    <dbReference type="NCBI Taxonomy" id="218821"/>
    <lineage>
        <taxon>Bacteria</taxon>
        <taxon>Bacillati</taxon>
        <taxon>Actinomycetota</taxon>
        <taxon>Actinomycetes</taxon>
        <taxon>Pseudonocardiales</taxon>
        <taxon>Pseudonocardiaceae</taxon>
        <taxon>Amycolatopsis</taxon>
    </lineage>
</organism>
<feature type="chain" id="PRO_5011679738" description="Alpha amylase inhibitor" evidence="1">
    <location>
        <begin position="27"/>
        <end position="92"/>
    </location>
</feature>
<accession>A0A1H5QFF6</accession>
<evidence type="ECO:0000256" key="1">
    <source>
        <dbReference type="SAM" id="SignalP"/>
    </source>
</evidence>
<keyword evidence="3" id="KW-1185">Reference proteome</keyword>
<proteinExistence type="predicted"/>
<dbReference type="OrthoDB" id="3700564at2"/>
<reference evidence="3" key="1">
    <citation type="submission" date="2016-10" db="EMBL/GenBank/DDBJ databases">
        <authorList>
            <person name="Varghese N."/>
            <person name="Submissions S."/>
        </authorList>
    </citation>
    <scope>NUCLEOTIDE SEQUENCE [LARGE SCALE GENOMIC DNA]</scope>
    <source>
        <strain evidence="3">DSM 44654</strain>
    </source>
</reference>
<feature type="signal peptide" evidence="1">
    <location>
        <begin position="1"/>
        <end position="26"/>
    </location>
</feature>
<dbReference type="EMBL" id="FNUJ01000002">
    <property type="protein sequence ID" value="SEF23957.1"/>
    <property type="molecule type" value="Genomic_DNA"/>
</dbReference>
<evidence type="ECO:0000313" key="2">
    <source>
        <dbReference type="EMBL" id="SEF23957.1"/>
    </source>
</evidence>
<sequence length="92" mass="9670">MTFTRITAALGAAAATAALLATPAVATTTADCGYFIRGIEAYYGHCTSDGSHIQIRMDLVGEPDKNRCVGPGETHLGPALIYRGAYYTGRLC</sequence>
<protein>
    <recommendedName>
        <fullName evidence="4">Alpha amylase inhibitor</fullName>
    </recommendedName>
</protein>
<name>A0A1H5QFF6_9PSEU</name>
<keyword evidence="1" id="KW-0732">Signal</keyword>
<dbReference type="InterPro" id="IPR045935">
    <property type="entry name" value="DUF6355"/>
</dbReference>
<dbReference type="Proteomes" id="UP000198878">
    <property type="component" value="Unassembled WGS sequence"/>
</dbReference>
<evidence type="ECO:0008006" key="4">
    <source>
        <dbReference type="Google" id="ProtNLM"/>
    </source>
</evidence>
<dbReference type="RefSeq" id="WP_086679152.1">
    <property type="nucleotide sequence ID" value="NZ_FNUJ01000002.1"/>
</dbReference>
<gene>
    <name evidence="2" type="ORF">SAMN05421837_102495</name>
</gene>
<evidence type="ECO:0000313" key="3">
    <source>
        <dbReference type="Proteomes" id="UP000198878"/>
    </source>
</evidence>
<dbReference type="Pfam" id="PF19882">
    <property type="entry name" value="DUF6355"/>
    <property type="match status" value="1"/>
</dbReference>
<dbReference type="AlphaFoldDB" id="A0A1H5QFF6"/>